<keyword evidence="2" id="KW-0645">Protease</keyword>
<dbReference type="SUPFAM" id="SSF52317">
    <property type="entry name" value="Class I glutamine amidotransferase-like"/>
    <property type="match status" value="1"/>
</dbReference>
<dbReference type="PANTHER" id="PTHR20842">
    <property type="entry name" value="PROTEASE S51 ALPHA-ASPARTYL DIPEPTIDASE"/>
    <property type="match status" value="1"/>
</dbReference>
<reference evidence="5" key="1">
    <citation type="submission" date="2022-07" db="EMBL/GenBank/DDBJ databases">
        <authorList>
            <person name="Trinca V."/>
            <person name="Uliana J.V.C."/>
            <person name="Torres T.T."/>
            <person name="Ward R.J."/>
            <person name="Monesi N."/>
        </authorList>
    </citation>
    <scope>NUCLEOTIDE SEQUENCE</scope>
    <source>
        <strain evidence="5">HSMRA1968</strain>
        <tissue evidence="5">Whole embryos</tissue>
    </source>
</reference>
<dbReference type="InterPro" id="IPR005320">
    <property type="entry name" value="Peptidase_S51"/>
</dbReference>
<evidence type="ECO:0000256" key="4">
    <source>
        <dbReference type="ARBA" id="ARBA00022825"/>
    </source>
</evidence>
<evidence type="ECO:0000256" key="2">
    <source>
        <dbReference type="ARBA" id="ARBA00022670"/>
    </source>
</evidence>
<evidence type="ECO:0000256" key="3">
    <source>
        <dbReference type="ARBA" id="ARBA00022801"/>
    </source>
</evidence>
<evidence type="ECO:0000313" key="6">
    <source>
        <dbReference type="Proteomes" id="UP001151699"/>
    </source>
</evidence>
<keyword evidence="4" id="KW-0720">Serine protease</keyword>
<dbReference type="OrthoDB" id="10052168at2759"/>
<evidence type="ECO:0000313" key="5">
    <source>
        <dbReference type="EMBL" id="KAJ6643516.1"/>
    </source>
</evidence>
<protein>
    <submittedName>
        <fullName evidence="5">Alpha-aspartyl dipeptidase</fullName>
    </submittedName>
</protein>
<dbReference type="PANTHER" id="PTHR20842:SF0">
    <property type="entry name" value="ALPHA-ASPARTYL DIPEPTIDASE"/>
    <property type="match status" value="1"/>
</dbReference>
<dbReference type="GO" id="GO:0008236">
    <property type="term" value="F:serine-type peptidase activity"/>
    <property type="evidence" value="ECO:0007669"/>
    <property type="project" value="UniProtKB-KW"/>
</dbReference>
<accession>A0A9Q0N4W1</accession>
<name>A0A9Q0N4W1_9DIPT</name>
<evidence type="ECO:0000256" key="1">
    <source>
        <dbReference type="ARBA" id="ARBA00006534"/>
    </source>
</evidence>
<dbReference type="CDD" id="cd03146">
    <property type="entry name" value="GAT1_Peptidase_E"/>
    <property type="match status" value="1"/>
</dbReference>
<comment type="caution">
    <text evidence="5">The sequence shown here is derived from an EMBL/GenBank/DDBJ whole genome shotgun (WGS) entry which is preliminary data.</text>
</comment>
<comment type="similarity">
    <text evidence="1">Belongs to the peptidase S51 family.</text>
</comment>
<dbReference type="NCBIfam" id="NF003642">
    <property type="entry name" value="PRK05282.1"/>
    <property type="match status" value="1"/>
</dbReference>
<dbReference type="EMBL" id="WJQU01000002">
    <property type="protein sequence ID" value="KAJ6643516.1"/>
    <property type="molecule type" value="Genomic_DNA"/>
</dbReference>
<gene>
    <name evidence="5" type="primary">aad-a</name>
    <name evidence="5" type="ORF">Bhyg_08478</name>
</gene>
<keyword evidence="3" id="KW-0378">Hydrolase</keyword>
<keyword evidence="6" id="KW-1185">Reference proteome</keyword>
<dbReference type="Pfam" id="PF03575">
    <property type="entry name" value="Peptidase_S51"/>
    <property type="match status" value="1"/>
</dbReference>
<organism evidence="5 6">
    <name type="scientific">Pseudolycoriella hygida</name>
    <dbReference type="NCBI Taxonomy" id="35572"/>
    <lineage>
        <taxon>Eukaryota</taxon>
        <taxon>Metazoa</taxon>
        <taxon>Ecdysozoa</taxon>
        <taxon>Arthropoda</taxon>
        <taxon>Hexapoda</taxon>
        <taxon>Insecta</taxon>
        <taxon>Pterygota</taxon>
        <taxon>Neoptera</taxon>
        <taxon>Endopterygota</taxon>
        <taxon>Diptera</taxon>
        <taxon>Nematocera</taxon>
        <taxon>Sciaroidea</taxon>
        <taxon>Sciaridae</taxon>
        <taxon>Pseudolycoriella</taxon>
    </lineage>
</organism>
<dbReference type="AlphaFoldDB" id="A0A9Q0N4W1"/>
<proteinExistence type="inferred from homology"/>
<dbReference type="InterPro" id="IPR029062">
    <property type="entry name" value="Class_I_gatase-like"/>
</dbReference>
<dbReference type="Proteomes" id="UP001151699">
    <property type="component" value="Chromosome B"/>
</dbReference>
<dbReference type="GO" id="GO:0006508">
    <property type="term" value="P:proteolysis"/>
    <property type="evidence" value="ECO:0007669"/>
    <property type="project" value="UniProtKB-KW"/>
</dbReference>
<dbReference type="PROSITE" id="PS51257">
    <property type="entry name" value="PROKAR_LIPOPROTEIN"/>
    <property type="match status" value="1"/>
</dbReference>
<sequence>MKFIEKIFWFAAYYCLLSSCEELGELGKRQVLLLNNLGQIRSKHSLVTEFFAKNNVTEITYIPYAIVDGSYNHTAAFMQRAFGEQFSVTGLHTFSDPVEAVKSAKGIYCSGGNSFVLLKRLYESNLIDVLRKRVLEDGIPYMGSSAGSNVATHSIQTTNDMPIVYPPSFNGLNLVPFNINPHYVDLNETERRNFESRDDRIFEFITLNDVPVLALREDSLVMIDDDKVTLHGTTSGRLFTRDAKPQDFEPGSDLSFLLK</sequence>
<dbReference type="Gene3D" id="3.40.50.880">
    <property type="match status" value="1"/>
</dbReference>